<dbReference type="PROSITE" id="PS51186">
    <property type="entry name" value="GNAT"/>
    <property type="match status" value="1"/>
</dbReference>
<proteinExistence type="predicted"/>
<evidence type="ECO:0000313" key="2">
    <source>
        <dbReference type="EMBL" id="GAA2125247.1"/>
    </source>
</evidence>
<dbReference type="RefSeq" id="WP_344290566.1">
    <property type="nucleotide sequence ID" value="NZ_BAAAPF010000087.1"/>
</dbReference>
<dbReference type="SUPFAM" id="SSF55729">
    <property type="entry name" value="Acyl-CoA N-acyltransferases (Nat)"/>
    <property type="match status" value="1"/>
</dbReference>
<sequence length="182" mass="20016">MEVKHYGQAETAGIRELLLDLHDGEYAGSDDAFHSRDRFAQFVDSWSGKEGFACVVGYEEQEPVGFAYGAPFAAGRWWKGSDLPTGYTGPSFALSELMVLPGWRKTGVAARLHDALLGRRTEPRATLLVDVTHPRVQALYESWGYEKIGEQKPFADSPVFAVMVRPLSRPQAEGARAGKRGG</sequence>
<gene>
    <name evidence="2" type="ORF">GCM10009802_30630</name>
</gene>
<organism evidence="2 3">
    <name type="scientific">Streptomyces synnematoformans</name>
    <dbReference type="NCBI Taxonomy" id="415721"/>
    <lineage>
        <taxon>Bacteria</taxon>
        <taxon>Bacillati</taxon>
        <taxon>Actinomycetota</taxon>
        <taxon>Actinomycetes</taxon>
        <taxon>Kitasatosporales</taxon>
        <taxon>Streptomycetaceae</taxon>
        <taxon>Streptomyces</taxon>
    </lineage>
</organism>
<feature type="domain" description="N-acetyltransferase" evidence="1">
    <location>
        <begin position="12"/>
        <end position="168"/>
    </location>
</feature>
<protein>
    <recommendedName>
        <fullName evidence="1">N-acetyltransferase domain-containing protein</fullName>
    </recommendedName>
</protein>
<dbReference type="Proteomes" id="UP001500443">
    <property type="component" value="Unassembled WGS sequence"/>
</dbReference>
<keyword evidence="3" id="KW-1185">Reference proteome</keyword>
<evidence type="ECO:0000259" key="1">
    <source>
        <dbReference type="PROSITE" id="PS51186"/>
    </source>
</evidence>
<accession>A0ABN2YC67</accession>
<dbReference type="Gene3D" id="3.40.630.30">
    <property type="match status" value="1"/>
</dbReference>
<comment type="caution">
    <text evidence="2">The sequence shown here is derived from an EMBL/GenBank/DDBJ whole genome shotgun (WGS) entry which is preliminary data.</text>
</comment>
<evidence type="ECO:0000313" key="3">
    <source>
        <dbReference type="Proteomes" id="UP001500443"/>
    </source>
</evidence>
<reference evidence="2 3" key="1">
    <citation type="journal article" date="2019" name="Int. J. Syst. Evol. Microbiol.">
        <title>The Global Catalogue of Microorganisms (GCM) 10K type strain sequencing project: providing services to taxonomists for standard genome sequencing and annotation.</title>
        <authorList>
            <consortium name="The Broad Institute Genomics Platform"/>
            <consortium name="The Broad Institute Genome Sequencing Center for Infectious Disease"/>
            <person name="Wu L."/>
            <person name="Ma J."/>
        </authorList>
    </citation>
    <scope>NUCLEOTIDE SEQUENCE [LARGE SCALE GENOMIC DNA]</scope>
    <source>
        <strain evidence="2 3">JCM 15481</strain>
    </source>
</reference>
<dbReference type="EMBL" id="BAAAPF010000087">
    <property type="protein sequence ID" value="GAA2125247.1"/>
    <property type="molecule type" value="Genomic_DNA"/>
</dbReference>
<dbReference type="Pfam" id="PF00583">
    <property type="entry name" value="Acetyltransf_1"/>
    <property type="match status" value="1"/>
</dbReference>
<name>A0ABN2YC67_9ACTN</name>
<dbReference type="InterPro" id="IPR000182">
    <property type="entry name" value="GNAT_dom"/>
</dbReference>
<dbReference type="InterPro" id="IPR016181">
    <property type="entry name" value="Acyl_CoA_acyltransferase"/>
</dbReference>